<dbReference type="PANTHER" id="PTHR43537">
    <property type="entry name" value="TRANSCRIPTIONAL REGULATOR, GNTR FAMILY"/>
    <property type="match status" value="1"/>
</dbReference>
<dbReference type="Gene3D" id="1.20.120.530">
    <property type="entry name" value="GntR ligand-binding domain-like"/>
    <property type="match status" value="1"/>
</dbReference>
<dbReference type="Pfam" id="PF00392">
    <property type="entry name" value="GntR"/>
    <property type="match status" value="1"/>
</dbReference>
<dbReference type="EMBL" id="JAXCLX010000005">
    <property type="protein sequence ID" value="MDY0874483.1"/>
    <property type="molecule type" value="Genomic_DNA"/>
</dbReference>
<evidence type="ECO:0000313" key="6">
    <source>
        <dbReference type="Proteomes" id="UP001271769"/>
    </source>
</evidence>
<organism evidence="5 6">
    <name type="scientific">Dongia rigui</name>
    <dbReference type="NCBI Taxonomy" id="940149"/>
    <lineage>
        <taxon>Bacteria</taxon>
        <taxon>Pseudomonadati</taxon>
        <taxon>Pseudomonadota</taxon>
        <taxon>Alphaproteobacteria</taxon>
        <taxon>Rhodospirillales</taxon>
        <taxon>Dongiaceae</taxon>
        <taxon>Dongia</taxon>
    </lineage>
</organism>
<sequence>MADDAIIQKRTMADEVAAVLRSRILSGRLVAGEPIRQEHVAKELGVSRIPLREALSQLAAEGFVTLVAHKGAVVSPLSAEEVEELFELREVLEDKLLTRAIPRLTSADFAALDKLIDDSMGPDGLKRWGELNWRLHETMYLPADRPVTMKLLRRVHDNIDRYLRLEVALSQAGRARGYREHRALVDACRARDVEAARKLLAEHIGTTAANLIASLKAQHS</sequence>
<keyword evidence="6" id="KW-1185">Reference proteome</keyword>
<dbReference type="SUPFAM" id="SSF48008">
    <property type="entry name" value="GntR ligand-binding domain-like"/>
    <property type="match status" value="1"/>
</dbReference>
<dbReference type="InterPro" id="IPR011711">
    <property type="entry name" value="GntR_C"/>
</dbReference>
<name>A0ABU5E4J3_9PROT</name>
<dbReference type="PROSITE" id="PS50949">
    <property type="entry name" value="HTH_GNTR"/>
    <property type="match status" value="1"/>
</dbReference>
<dbReference type="CDD" id="cd07377">
    <property type="entry name" value="WHTH_GntR"/>
    <property type="match status" value="1"/>
</dbReference>
<dbReference type="InterPro" id="IPR036388">
    <property type="entry name" value="WH-like_DNA-bd_sf"/>
</dbReference>
<dbReference type="InterPro" id="IPR008920">
    <property type="entry name" value="TF_FadR/GntR_C"/>
</dbReference>
<dbReference type="Gene3D" id="1.10.10.10">
    <property type="entry name" value="Winged helix-like DNA-binding domain superfamily/Winged helix DNA-binding domain"/>
    <property type="match status" value="1"/>
</dbReference>
<dbReference type="InterPro" id="IPR036390">
    <property type="entry name" value="WH_DNA-bd_sf"/>
</dbReference>
<protein>
    <submittedName>
        <fullName evidence="5">GntR family transcriptional regulator</fullName>
    </submittedName>
</protein>
<keyword evidence="1" id="KW-0805">Transcription regulation</keyword>
<dbReference type="SMART" id="SM00895">
    <property type="entry name" value="FCD"/>
    <property type="match status" value="1"/>
</dbReference>
<keyword evidence="2" id="KW-0238">DNA-binding</keyword>
<evidence type="ECO:0000256" key="2">
    <source>
        <dbReference type="ARBA" id="ARBA00023125"/>
    </source>
</evidence>
<feature type="domain" description="HTH gntR-type" evidence="4">
    <location>
        <begin position="10"/>
        <end position="77"/>
    </location>
</feature>
<dbReference type="Pfam" id="PF07729">
    <property type="entry name" value="FCD"/>
    <property type="match status" value="1"/>
</dbReference>
<dbReference type="PANTHER" id="PTHR43537:SF41">
    <property type="entry name" value="TRANSCRIPTIONAL REGULATORY PROTEIN"/>
    <property type="match status" value="1"/>
</dbReference>
<accession>A0ABU5E4J3</accession>
<dbReference type="InterPro" id="IPR000524">
    <property type="entry name" value="Tscrpt_reg_HTH_GntR"/>
</dbReference>
<dbReference type="Proteomes" id="UP001271769">
    <property type="component" value="Unassembled WGS sequence"/>
</dbReference>
<evidence type="ECO:0000313" key="5">
    <source>
        <dbReference type="EMBL" id="MDY0874483.1"/>
    </source>
</evidence>
<evidence type="ECO:0000256" key="1">
    <source>
        <dbReference type="ARBA" id="ARBA00023015"/>
    </source>
</evidence>
<dbReference type="SMART" id="SM00345">
    <property type="entry name" value="HTH_GNTR"/>
    <property type="match status" value="1"/>
</dbReference>
<comment type="caution">
    <text evidence="5">The sequence shown here is derived from an EMBL/GenBank/DDBJ whole genome shotgun (WGS) entry which is preliminary data.</text>
</comment>
<keyword evidence="3" id="KW-0804">Transcription</keyword>
<evidence type="ECO:0000259" key="4">
    <source>
        <dbReference type="PROSITE" id="PS50949"/>
    </source>
</evidence>
<dbReference type="SUPFAM" id="SSF46785">
    <property type="entry name" value="Winged helix' DNA-binding domain"/>
    <property type="match status" value="1"/>
</dbReference>
<gene>
    <name evidence="5" type="ORF">SMD31_21265</name>
</gene>
<reference evidence="5 6" key="1">
    <citation type="journal article" date="2013" name="Antonie Van Leeuwenhoek">
        <title>Dongia rigui sp. nov., isolated from freshwater of a large wetland in Korea.</title>
        <authorList>
            <person name="Baik K.S."/>
            <person name="Hwang Y.M."/>
            <person name="Choi J.S."/>
            <person name="Kwon J."/>
            <person name="Seong C.N."/>
        </authorList>
    </citation>
    <scope>NUCLEOTIDE SEQUENCE [LARGE SCALE GENOMIC DNA]</scope>
    <source>
        <strain evidence="5 6">04SU4-P</strain>
    </source>
</reference>
<proteinExistence type="predicted"/>
<evidence type="ECO:0000256" key="3">
    <source>
        <dbReference type="ARBA" id="ARBA00023163"/>
    </source>
</evidence>
<dbReference type="RefSeq" id="WP_320502951.1">
    <property type="nucleotide sequence ID" value="NZ_JAXCLX010000005.1"/>
</dbReference>